<dbReference type="Proteomes" id="UP001189624">
    <property type="component" value="Chromosome 3"/>
</dbReference>
<name>A0AA86VX41_9FABA</name>
<protein>
    <submittedName>
        <fullName evidence="1">Uncharacterized protein</fullName>
    </submittedName>
</protein>
<gene>
    <name evidence="1" type="ORF">AYBTSS11_LOCUS7522</name>
</gene>
<proteinExistence type="predicted"/>
<accession>A0AA86VX41</accession>
<evidence type="ECO:0000313" key="2">
    <source>
        <dbReference type="Proteomes" id="UP001189624"/>
    </source>
</evidence>
<reference evidence="1" key="1">
    <citation type="submission" date="2023-10" db="EMBL/GenBank/DDBJ databases">
        <authorList>
            <person name="Domelevo Entfellner J.-B."/>
        </authorList>
    </citation>
    <scope>NUCLEOTIDE SEQUENCE</scope>
</reference>
<dbReference type="EMBL" id="OY731400">
    <property type="protein sequence ID" value="CAJ1936518.1"/>
    <property type="molecule type" value="Genomic_DNA"/>
</dbReference>
<organism evidence="1 2">
    <name type="scientific">Sphenostylis stenocarpa</name>
    <dbReference type="NCBI Taxonomy" id="92480"/>
    <lineage>
        <taxon>Eukaryota</taxon>
        <taxon>Viridiplantae</taxon>
        <taxon>Streptophyta</taxon>
        <taxon>Embryophyta</taxon>
        <taxon>Tracheophyta</taxon>
        <taxon>Spermatophyta</taxon>
        <taxon>Magnoliopsida</taxon>
        <taxon>eudicotyledons</taxon>
        <taxon>Gunneridae</taxon>
        <taxon>Pentapetalae</taxon>
        <taxon>rosids</taxon>
        <taxon>fabids</taxon>
        <taxon>Fabales</taxon>
        <taxon>Fabaceae</taxon>
        <taxon>Papilionoideae</taxon>
        <taxon>50 kb inversion clade</taxon>
        <taxon>NPAAA clade</taxon>
        <taxon>indigoferoid/millettioid clade</taxon>
        <taxon>Phaseoleae</taxon>
        <taxon>Sphenostylis</taxon>
    </lineage>
</organism>
<keyword evidence="2" id="KW-1185">Reference proteome</keyword>
<sequence>MKEIEYGETRNSTAITKTTTTVYVPNKFQKRTYSCKNSPDSLQQGSTHGIGEEMFSANQLWLTGFVYKILKYGGSPTKHILMHLPHY</sequence>
<evidence type="ECO:0000313" key="1">
    <source>
        <dbReference type="EMBL" id="CAJ1936518.1"/>
    </source>
</evidence>
<dbReference type="Gramene" id="rna-AYBTSS11_LOCUS7522">
    <property type="protein sequence ID" value="CAJ1936518.1"/>
    <property type="gene ID" value="gene-AYBTSS11_LOCUS7522"/>
</dbReference>
<dbReference type="AlphaFoldDB" id="A0AA86VX41"/>